<dbReference type="PANTHER" id="PTHR37310:SF1">
    <property type="entry name" value="CYTOPLASMIC PROTEIN"/>
    <property type="match status" value="1"/>
</dbReference>
<dbReference type="CDD" id="cd08026">
    <property type="entry name" value="DUF326"/>
    <property type="match status" value="1"/>
</dbReference>
<dbReference type="KEGG" id="ica:Intca_2101"/>
<dbReference type="Pfam" id="PF03860">
    <property type="entry name" value="Csp"/>
    <property type="match status" value="1"/>
</dbReference>
<dbReference type="InterPro" id="IPR044543">
    <property type="entry name" value="YHJQ-like"/>
</dbReference>
<dbReference type="Gene3D" id="1.20.1270.360">
    <property type="match status" value="1"/>
</dbReference>
<name>E6SD23_INTC7</name>
<accession>E6SD23</accession>
<evidence type="ECO:0008006" key="3">
    <source>
        <dbReference type="Google" id="ProtNLM"/>
    </source>
</evidence>
<dbReference type="EMBL" id="CP002343">
    <property type="protein sequence ID" value="ADU48611.1"/>
    <property type="molecule type" value="Genomic_DNA"/>
</dbReference>
<protein>
    <recommendedName>
        <fullName evidence="3">Ferredoxin</fullName>
    </recommendedName>
</protein>
<dbReference type="eggNOG" id="ENOG5032SB1">
    <property type="taxonomic scope" value="Bacteria"/>
</dbReference>
<keyword evidence="2" id="KW-1185">Reference proteome</keyword>
<dbReference type="Proteomes" id="UP000008914">
    <property type="component" value="Chromosome"/>
</dbReference>
<proteinExistence type="predicted"/>
<dbReference type="PANTHER" id="PTHR37310">
    <property type="entry name" value="CYTOPLASMIC PROTEIN-RELATED"/>
    <property type="match status" value="1"/>
</dbReference>
<organism evidence="1 2">
    <name type="scientific">Intrasporangium calvum (strain ATCC 23552 / DSM 43043 / JCM 3097 / NBRC 12989 / NCIMB 10167 / NRRL B-3866 / 7 KIP)</name>
    <dbReference type="NCBI Taxonomy" id="710696"/>
    <lineage>
        <taxon>Bacteria</taxon>
        <taxon>Bacillati</taxon>
        <taxon>Actinomycetota</taxon>
        <taxon>Actinomycetes</taxon>
        <taxon>Micrococcales</taxon>
        <taxon>Intrasporangiaceae</taxon>
        <taxon>Intrasporangium</taxon>
    </lineage>
</organism>
<sequence length="135" mass="14427">MHTVEAMLETYPKDLGDVDRGRLAACIQACYECSQACTACADACLSEDMVADLTTCIRTNLDCADVCATTGAVLSRQTGHDANLARAVLEACAAACKACGDECERHASMHEHCRVCAESCRRCEQSCRDLLATLA</sequence>
<gene>
    <name evidence="1" type="ordered locus">Intca_2101</name>
</gene>
<evidence type="ECO:0000313" key="2">
    <source>
        <dbReference type="Proteomes" id="UP000008914"/>
    </source>
</evidence>
<dbReference type="OrthoDB" id="5396211at2"/>
<reference evidence="1 2" key="1">
    <citation type="journal article" date="2010" name="Stand. Genomic Sci.">
        <title>Complete genome sequence of Intrasporangium calvum type strain (7 KIP).</title>
        <authorList>
            <person name="Del Rio T.G."/>
            <person name="Chertkov O."/>
            <person name="Yasawong M."/>
            <person name="Lucas S."/>
            <person name="Deshpande S."/>
            <person name="Cheng J.F."/>
            <person name="Detter C."/>
            <person name="Tapia R."/>
            <person name="Han C."/>
            <person name="Goodwin L."/>
            <person name="Pitluck S."/>
            <person name="Liolios K."/>
            <person name="Ivanova N."/>
            <person name="Mavromatis K."/>
            <person name="Pati A."/>
            <person name="Chen A."/>
            <person name="Palaniappan K."/>
            <person name="Land M."/>
            <person name="Hauser L."/>
            <person name="Chang Y.J."/>
            <person name="Jeffries C.D."/>
            <person name="Rohde M."/>
            <person name="Pukall R."/>
            <person name="Sikorski J."/>
            <person name="Goker M."/>
            <person name="Woyke T."/>
            <person name="Bristow J."/>
            <person name="Eisen J.A."/>
            <person name="Markowitz V."/>
            <person name="Hugenholtz P."/>
            <person name="Kyrpides N.C."/>
            <person name="Klenk H.P."/>
            <person name="Lapidus A."/>
        </authorList>
    </citation>
    <scope>NUCLEOTIDE SEQUENCE [LARGE SCALE GENOMIC DNA]</scope>
    <source>
        <strain evidence="2">ATCC 23552 / DSM 43043 / JCM 3097 / NBRC 12989 / 7 KIP</strain>
    </source>
</reference>
<dbReference type="InterPro" id="IPR005560">
    <property type="entry name" value="Csp_YhjQ"/>
</dbReference>
<dbReference type="RefSeq" id="WP_013492926.1">
    <property type="nucleotide sequence ID" value="NC_014830.1"/>
</dbReference>
<evidence type="ECO:0000313" key="1">
    <source>
        <dbReference type="EMBL" id="ADU48611.1"/>
    </source>
</evidence>
<dbReference type="HOGENOM" id="CLU_142273_1_1_11"/>
<dbReference type="STRING" id="710696.Intca_2101"/>
<dbReference type="AlphaFoldDB" id="E6SD23"/>